<organism evidence="1 2">
    <name type="scientific">Hibiscus sabdariffa</name>
    <name type="common">roselle</name>
    <dbReference type="NCBI Taxonomy" id="183260"/>
    <lineage>
        <taxon>Eukaryota</taxon>
        <taxon>Viridiplantae</taxon>
        <taxon>Streptophyta</taxon>
        <taxon>Embryophyta</taxon>
        <taxon>Tracheophyta</taxon>
        <taxon>Spermatophyta</taxon>
        <taxon>Magnoliopsida</taxon>
        <taxon>eudicotyledons</taxon>
        <taxon>Gunneridae</taxon>
        <taxon>Pentapetalae</taxon>
        <taxon>rosids</taxon>
        <taxon>malvids</taxon>
        <taxon>Malvales</taxon>
        <taxon>Malvaceae</taxon>
        <taxon>Malvoideae</taxon>
        <taxon>Hibiscus</taxon>
    </lineage>
</organism>
<reference evidence="1 2" key="1">
    <citation type="journal article" date="2024" name="G3 (Bethesda)">
        <title>Genome assembly of Hibiscus sabdariffa L. provides insights into metabolisms of medicinal natural products.</title>
        <authorList>
            <person name="Kim T."/>
        </authorList>
    </citation>
    <scope>NUCLEOTIDE SEQUENCE [LARGE SCALE GENOMIC DNA]</scope>
    <source>
        <strain evidence="1">TK-2024</strain>
        <tissue evidence="1">Old leaves</tissue>
    </source>
</reference>
<evidence type="ECO:0000313" key="2">
    <source>
        <dbReference type="Proteomes" id="UP001396334"/>
    </source>
</evidence>
<protein>
    <recommendedName>
        <fullName evidence="3">Ribosomal protein L2</fullName>
    </recommendedName>
</protein>
<dbReference type="EMBL" id="JBBPBN010000015">
    <property type="protein sequence ID" value="KAK9024075.1"/>
    <property type="molecule type" value="Genomic_DNA"/>
</dbReference>
<name>A0ABR2SFQ7_9ROSI</name>
<gene>
    <name evidence="1" type="ORF">V6N11_004256</name>
</gene>
<evidence type="ECO:0000313" key="1">
    <source>
        <dbReference type="EMBL" id="KAK9024075.1"/>
    </source>
</evidence>
<dbReference type="Proteomes" id="UP001396334">
    <property type="component" value="Unassembled WGS sequence"/>
</dbReference>
<sequence>MFLYGEKNYHNRHPVNKKPRAGMLYGSGHNPVNGLESQVNHKSTGKLFLFPHCFTKTIYLIRRNWKNKLSRTTLLDVAFVSATLLPASRFEKRKTGSVSMLGVQ</sequence>
<keyword evidence="2" id="KW-1185">Reference proteome</keyword>
<accession>A0ABR2SFQ7</accession>
<evidence type="ECO:0008006" key="3">
    <source>
        <dbReference type="Google" id="ProtNLM"/>
    </source>
</evidence>
<proteinExistence type="predicted"/>
<comment type="caution">
    <text evidence="1">The sequence shown here is derived from an EMBL/GenBank/DDBJ whole genome shotgun (WGS) entry which is preliminary data.</text>
</comment>